<dbReference type="Pfam" id="PF12028">
    <property type="entry name" value="DUF3515"/>
    <property type="match status" value="1"/>
</dbReference>
<dbReference type="AlphaFoldDB" id="A0A918MU28"/>
<dbReference type="EMBL" id="BMUE01000010">
    <property type="protein sequence ID" value="GGW63553.1"/>
    <property type="molecule type" value="Genomic_DNA"/>
</dbReference>
<evidence type="ECO:0000313" key="3">
    <source>
        <dbReference type="Proteomes" id="UP000620224"/>
    </source>
</evidence>
<dbReference type="RefSeq" id="WP_190017181.1">
    <property type="nucleotide sequence ID" value="NZ_BMUE01000010.1"/>
</dbReference>
<gene>
    <name evidence="2" type="ORF">GCM10010503_45810</name>
</gene>
<dbReference type="Proteomes" id="UP000620224">
    <property type="component" value="Unassembled WGS sequence"/>
</dbReference>
<accession>A0A918MU28</accession>
<evidence type="ECO:0000256" key="1">
    <source>
        <dbReference type="SAM" id="SignalP"/>
    </source>
</evidence>
<keyword evidence="3" id="KW-1185">Reference proteome</keyword>
<organism evidence="2 3">
    <name type="scientific">Streptomyces lucensis JCM 4490</name>
    <dbReference type="NCBI Taxonomy" id="1306176"/>
    <lineage>
        <taxon>Bacteria</taxon>
        <taxon>Bacillati</taxon>
        <taxon>Actinomycetota</taxon>
        <taxon>Actinomycetes</taxon>
        <taxon>Kitasatosporales</taxon>
        <taxon>Streptomycetaceae</taxon>
        <taxon>Streptomyces</taxon>
    </lineage>
</organism>
<reference evidence="2" key="1">
    <citation type="journal article" date="2014" name="Int. J. Syst. Evol. Microbiol.">
        <title>Complete genome sequence of Corynebacterium casei LMG S-19264T (=DSM 44701T), isolated from a smear-ripened cheese.</title>
        <authorList>
            <consortium name="US DOE Joint Genome Institute (JGI-PGF)"/>
            <person name="Walter F."/>
            <person name="Albersmeier A."/>
            <person name="Kalinowski J."/>
            <person name="Ruckert C."/>
        </authorList>
    </citation>
    <scope>NUCLEOTIDE SEQUENCE</scope>
    <source>
        <strain evidence="2">JCM 4490</strain>
    </source>
</reference>
<evidence type="ECO:0000313" key="2">
    <source>
        <dbReference type="EMBL" id="GGW63553.1"/>
    </source>
</evidence>
<sequence>MTINRPLLLTLAVGSVTAVALQYLQAVPAGQWLPEPPHAASRPCARLAARFPDRIGGLRRDPAATPGTAVWGGGALTARCGLDAAVATPDPCSTIGEVDWVWRQHTGDATHQTLVTYGRDPALEVRIDKTRAAPDTALISLTSLAERLPANGHKCVSLSDTPPA</sequence>
<feature type="signal peptide" evidence="1">
    <location>
        <begin position="1"/>
        <end position="20"/>
    </location>
</feature>
<protein>
    <recommendedName>
        <fullName evidence="4">Secreted protein</fullName>
    </recommendedName>
</protein>
<dbReference type="InterPro" id="IPR021903">
    <property type="entry name" value="DUF3515"/>
</dbReference>
<name>A0A918MU28_9ACTN</name>
<reference evidence="2" key="2">
    <citation type="submission" date="2020-09" db="EMBL/GenBank/DDBJ databases">
        <authorList>
            <person name="Sun Q."/>
            <person name="Ohkuma M."/>
        </authorList>
    </citation>
    <scope>NUCLEOTIDE SEQUENCE</scope>
    <source>
        <strain evidence="2">JCM 4490</strain>
    </source>
</reference>
<proteinExistence type="predicted"/>
<feature type="chain" id="PRO_5039490164" description="Secreted protein" evidence="1">
    <location>
        <begin position="21"/>
        <end position="164"/>
    </location>
</feature>
<comment type="caution">
    <text evidence="2">The sequence shown here is derived from an EMBL/GenBank/DDBJ whole genome shotgun (WGS) entry which is preliminary data.</text>
</comment>
<keyword evidence="1" id="KW-0732">Signal</keyword>
<evidence type="ECO:0008006" key="4">
    <source>
        <dbReference type="Google" id="ProtNLM"/>
    </source>
</evidence>